<keyword evidence="11" id="KW-1185">Reference proteome</keyword>
<proteinExistence type="inferred from homology"/>
<evidence type="ECO:0000256" key="3">
    <source>
        <dbReference type="ARBA" id="ARBA00022475"/>
    </source>
</evidence>
<dbReference type="PANTHER" id="PTHR30012:SF0">
    <property type="entry name" value="TYPE II SECRETION SYSTEM PROTEIN F-RELATED"/>
    <property type="match status" value="1"/>
</dbReference>
<reference evidence="10 11" key="1">
    <citation type="submission" date="2014-01" db="EMBL/GenBank/DDBJ databases">
        <title>Genome sequencing of Thermotog hypogea.</title>
        <authorList>
            <person name="Zhang X."/>
            <person name="Alvare G."/>
            <person name="Fristensky B."/>
            <person name="Chen L."/>
            <person name="Suen T."/>
            <person name="Chen Q."/>
            <person name="Ma K."/>
        </authorList>
    </citation>
    <scope>NUCLEOTIDE SEQUENCE [LARGE SCALE GENOMIC DNA]</scope>
    <source>
        <strain evidence="10 11">DSM 11164</strain>
    </source>
</reference>
<organism evidence="10 11">
    <name type="scientific">Pseudothermotoga hypogea DSM 11164 = NBRC 106472</name>
    <dbReference type="NCBI Taxonomy" id="1123384"/>
    <lineage>
        <taxon>Bacteria</taxon>
        <taxon>Thermotogati</taxon>
        <taxon>Thermotogota</taxon>
        <taxon>Thermotogae</taxon>
        <taxon>Thermotogales</taxon>
        <taxon>Thermotogaceae</taxon>
        <taxon>Pseudothermotoga</taxon>
    </lineage>
</organism>
<comment type="subcellular location">
    <subcellularLocation>
        <location evidence="1">Cell inner membrane</location>
        <topology evidence="1">Multi-pass membrane protein</topology>
    </subcellularLocation>
</comment>
<keyword evidence="4" id="KW-0997">Cell inner membrane</keyword>
<dbReference type="PaxDb" id="1123384-AJ81_00270"/>
<feature type="domain" description="Type II secretion system protein GspF" evidence="9">
    <location>
        <begin position="265"/>
        <end position="385"/>
    </location>
</feature>
<dbReference type="Pfam" id="PF00482">
    <property type="entry name" value="T2SSF"/>
    <property type="match status" value="2"/>
</dbReference>
<evidence type="ECO:0000256" key="8">
    <source>
        <dbReference type="SAM" id="Phobius"/>
    </source>
</evidence>
<dbReference type="Gene3D" id="1.20.81.30">
    <property type="entry name" value="Type II secretion system (T2SS), domain F"/>
    <property type="match status" value="2"/>
</dbReference>
<dbReference type="FunFam" id="1.20.81.30:FF:000001">
    <property type="entry name" value="Type II secretion system protein F"/>
    <property type="match status" value="2"/>
</dbReference>
<evidence type="ECO:0000256" key="6">
    <source>
        <dbReference type="ARBA" id="ARBA00022989"/>
    </source>
</evidence>
<dbReference type="PANTHER" id="PTHR30012">
    <property type="entry name" value="GENERAL SECRETION PATHWAY PROTEIN"/>
    <property type="match status" value="1"/>
</dbReference>
<feature type="domain" description="Type II secretion system protein GspF" evidence="9">
    <location>
        <begin position="64"/>
        <end position="187"/>
    </location>
</feature>
<feature type="transmembrane region" description="Helical" evidence="8">
    <location>
        <begin position="163"/>
        <end position="186"/>
    </location>
</feature>
<feature type="transmembrane region" description="Helical" evidence="8">
    <location>
        <begin position="216"/>
        <end position="233"/>
    </location>
</feature>
<dbReference type="InterPro" id="IPR018076">
    <property type="entry name" value="T2SS_GspF_dom"/>
</dbReference>
<dbReference type="STRING" id="1123384.AJ81_00270"/>
<keyword evidence="3" id="KW-1003">Cell membrane</keyword>
<evidence type="ECO:0000259" key="9">
    <source>
        <dbReference type="Pfam" id="PF00482"/>
    </source>
</evidence>
<evidence type="ECO:0000256" key="4">
    <source>
        <dbReference type="ARBA" id="ARBA00022519"/>
    </source>
</evidence>
<dbReference type="InterPro" id="IPR042094">
    <property type="entry name" value="T2SS_GspF_sf"/>
</dbReference>
<keyword evidence="7 8" id="KW-0472">Membrane</keyword>
<evidence type="ECO:0000256" key="7">
    <source>
        <dbReference type="ARBA" id="ARBA00023136"/>
    </source>
</evidence>
<keyword evidence="6 8" id="KW-1133">Transmembrane helix</keyword>
<feature type="transmembrane region" description="Helical" evidence="8">
    <location>
        <begin position="265"/>
        <end position="289"/>
    </location>
</feature>
<name>A0A0X1KNL5_9THEM</name>
<evidence type="ECO:0000313" key="11">
    <source>
        <dbReference type="Proteomes" id="UP000077469"/>
    </source>
</evidence>
<dbReference type="InterPro" id="IPR003004">
    <property type="entry name" value="GspF/PilC"/>
</dbReference>
<evidence type="ECO:0000313" key="10">
    <source>
        <dbReference type="EMBL" id="AJC72886.1"/>
    </source>
</evidence>
<keyword evidence="5 8" id="KW-0812">Transmembrane</keyword>
<dbReference type="GO" id="GO:0005886">
    <property type="term" value="C:plasma membrane"/>
    <property type="evidence" value="ECO:0007669"/>
    <property type="project" value="UniProtKB-SubCell"/>
</dbReference>
<dbReference type="PATRIC" id="fig|1123384.7.peg.51"/>
<comment type="similarity">
    <text evidence="2">Belongs to the GSP F family.</text>
</comment>
<protein>
    <submittedName>
        <fullName evidence="10">Type II secretion system protein F</fullName>
    </submittedName>
</protein>
<dbReference type="Proteomes" id="UP000077469">
    <property type="component" value="Chromosome"/>
</dbReference>
<dbReference type="RefSeq" id="WP_031502991.1">
    <property type="nucleotide sequence ID" value="NC_022795.1"/>
</dbReference>
<dbReference type="PRINTS" id="PR00812">
    <property type="entry name" value="BCTERIALGSPF"/>
</dbReference>
<evidence type="ECO:0000256" key="2">
    <source>
        <dbReference type="ARBA" id="ARBA00005745"/>
    </source>
</evidence>
<dbReference type="AlphaFoldDB" id="A0A0X1KNL5"/>
<gene>
    <name evidence="10" type="ORF">AJ81_00270</name>
</gene>
<sequence length="397" mass="44428">MPYFRYTALTPEGKRIRGTIQASSESQAADLIKRRNFLVLRIQPISSKKDIVLFGVHLNELVIFCRQLATMVTAGVRLKDALSILARQDVFSSRFRKIVNNLVLSLEMGMSFSEALRNEKVFDPVFINLVSAGEEGGVLDKSLEKAADFYESSKKLQDEVRAAMAYPTFVLLFAVGVIFLITFYILPRLISVFGDIPTGGIVRFLMNANRYLSNNWLSVLITVALVAIGIIIFSKTRYVNYVKEWFARLFPPLAKLRNMMAVERFCRILGTLTGSGVLLTMAIEMAAAASNSPRMMRVSKRISERVREGASLRQAMLESGVFPQLVYEMVGTGEETGKLEEVLMKVADFYEDQIRTGVKKLVSLVEPMLIAGVGGFIAFMALTMYSTIFQLQQTIGR</sequence>
<feature type="transmembrane region" description="Helical" evidence="8">
    <location>
        <begin position="368"/>
        <end position="388"/>
    </location>
</feature>
<evidence type="ECO:0000256" key="5">
    <source>
        <dbReference type="ARBA" id="ARBA00022692"/>
    </source>
</evidence>
<dbReference type="EMBL" id="CP007141">
    <property type="protein sequence ID" value="AJC72886.1"/>
    <property type="molecule type" value="Genomic_DNA"/>
</dbReference>
<dbReference type="KEGG" id="phy:AJ81_00270"/>
<accession>A0A0X1KNL5</accession>
<dbReference type="OrthoDB" id="9805682at2"/>
<evidence type="ECO:0000256" key="1">
    <source>
        <dbReference type="ARBA" id="ARBA00004429"/>
    </source>
</evidence>